<dbReference type="PANTHER" id="PTHR42924">
    <property type="entry name" value="EXONUCLEASE"/>
    <property type="match status" value="1"/>
</dbReference>
<evidence type="ECO:0000313" key="4">
    <source>
        <dbReference type="Proteomes" id="UP000605144"/>
    </source>
</evidence>
<dbReference type="InterPro" id="IPR004013">
    <property type="entry name" value="PHP_dom"/>
</dbReference>
<organism evidence="3 4">
    <name type="scientific">Methanothermococcus okinawensis</name>
    <dbReference type="NCBI Taxonomy" id="155863"/>
    <lineage>
        <taxon>Archaea</taxon>
        <taxon>Methanobacteriati</taxon>
        <taxon>Methanobacteriota</taxon>
        <taxon>Methanomada group</taxon>
        <taxon>Methanococci</taxon>
        <taxon>Methanococcales</taxon>
        <taxon>Methanococcaceae</taxon>
        <taxon>Methanothermococcus</taxon>
    </lineage>
</organism>
<dbReference type="Proteomes" id="UP000605144">
    <property type="component" value="Unassembled WGS sequence"/>
</dbReference>
<dbReference type="Gene3D" id="3.20.20.140">
    <property type="entry name" value="Metal-dependent hydrolases"/>
    <property type="match status" value="1"/>
</dbReference>
<dbReference type="GO" id="GO:0004534">
    <property type="term" value="F:5'-3' RNA exonuclease activity"/>
    <property type="evidence" value="ECO:0007669"/>
    <property type="project" value="TreeGrafter"/>
</dbReference>
<dbReference type="SUPFAM" id="SSF89550">
    <property type="entry name" value="PHP domain-like"/>
    <property type="match status" value="1"/>
</dbReference>
<comment type="caution">
    <text evidence="3">The sequence shown here is derived from an EMBL/GenBank/DDBJ whole genome shotgun (WGS) entry which is preliminary data.</text>
</comment>
<evidence type="ECO:0000259" key="2">
    <source>
        <dbReference type="SMART" id="SM00481"/>
    </source>
</evidence>
<gene>
    <name evidence="3" type="ORF">EYG76_00750</name>
</gene>
<proteinExistence type="predicted"/>
<dbReference type="PANTHER" id="PTHR42924:SF3">
    <property type="entry name" value="POLYMERASE_HISTIDINOL PHOSPHATASE N-TERMINAL DOMAIN-CONTAINING PROTEIN"/>
    <property type="match status" value="1"/>
</dbReference>
<dbReference type="InterPro" id="IPR052018">
    <property type="entry name" value="PHP_domain"/>
</dbReference>
<keyword evidence="1" id="KW-1133">Transmembrane helix</keyword>
<protein>
    <submittedName>
        <fullName evidence="3">PHP domain-containing protein</fullName>
    </submittedName>
</protein>
<accession>A0A832YST6</accession>
<name>A0A832YST6_9EURY</name>
<dbReference type="SMART" id="SM00481">
    <property type="entry name" value="POLIIIAc"/>
    <property type="match status" value="1"/>
</dbReference>
<evidence type="ECO:0000256" key="1">
    <source>
        <dbReference type="SAM" id="Phobius"/>
    </source>
</evidence>
<reference evidence="3" key="1">
    <citation type="journal article" date="2020" name="ISME J.">
        <title>Gammaproteobacteria mediating utilization of methyl-, sulfur- and petroleum organic compounds in deep ocean hydrothermal plumes.</title>
        <authorList>
            <person name="Zhou Z."/>
            <person name="Liu Y."/>
            <person name="Pan J."/>
            <person name="Cron B.R."/>
            <person name="Toner B.M."/>
            <person name="Anantharaman K."/>
            <person name="Breier J.A."/>
            <person name="Dick G.J."/>
            <person name="Li M."/>
        </authorList>
    </citation>
    <scope>NUCLEOTIDE SEQUENCE</scope>
    <source>
        <strain evidence="3">SZUA-1385</strain>
    </source>
</reference>
<dbReference type="CDD" id="cd07432">
    <property type="entry name" value="PHP_HisPPase"/>
    <property type="match status" value="1"/>
</dbReference>
<feature type="transmembrane region" description="Helical" evidence="1">
    <location>
        <begin position="253"/>
        <end position="279"/>
    </location>
</feature>
<evidence type="ECO:0000313" key="3">
    <source>
        <dbReference type="EMBL" id="HIP16819.1"/>
    </source>
</evidence>
<keyword evidence="1" id="KW-0812">Transmembrane</keyword>
<feature type="domain" description="Polymerase/histidinol phosphatase N-terminal" evidence="2">
    <location>
        <begin position="8"/>
        <end position="84"/>
    </location>
</feature>
<dbReference type="Pfam" id="PF02811">
    <property type="entry name" value="PHP"/>
    <property type="match status" value="1"/>
</dbReference>
<dbReference type="EMBL" id="DQSV01000012">
    <property type="protein sequence ID" value="HIP16819.1"/>
    <property type="molecule type" value="Genomic_DNA"/>
</dbReference>
<dbReference type="InterPro" id="IPR003141">
    <property type="entry name" value="Pol/His_phosphatase_N"/>
</dbReference>
<dbReference type="GO" id="GO:0035312">
    <property type="term" value="F:5'-3' DNA exonuclease activity"/>
    <property type="evidence" value="ECO:0007669"/>
    <property type="project" value="TreeGrafter"/>
</dbReference>
<dbReference type="InterPro" id="IPR016195">
    <property type="entry name" value="Pol/histidinol_Pase-like"/>
</dbReference>
<keyword evidence="1" id="KW-0472">Membrane</keyword>
<dbReference type="AlphaFoldDB" id="A0A832YST6"/>
<sequence>MEEGYSKGDLHIHTKYSGITKYMGLKFPDSVEEPRNVLKYAKRKGLSVIAITDHNTIRGGLETKKLEREFNIEVIVGSEIMTRDGEVIGLYLNEEIPKNLSAEETIELIHDQGGLAIGPHPYSPICKALGDKIFQLDLDGVEVFNAYHRDGIVNNIALNKVLKNYYKKPTAFIGNSDGHMAKMVGNGYTVFKGDSKEDLYNSIVNRKTTFGGTPTPLMDIILWSYTIVYKSEKKLIKSLFFKNELNISLYKKLLAMFGGLIYIGTPLPIISGIIGNYYLKRKAKNKLKEFYI</sequence>